<dbReference type="NCBIfam" id="TIGR03083">
    <property type="entry name" value="maleylpyruvate isomerase family mycothiol-dependent enzyme"/>
    <property type="match status" value="1"/>
</dbReference>
<dbReference type="Proteomes" id="UP000239415">
    <property type="component" value="Unassembled WGS sequence"/>
</dbReference>
<proteinExistence type="predicted"/>
<organism evidence="2 3">
    <name type="scientific">Actinoplanes italicus</name>
    <dbReference type="NCBI Taxonomy" id="113567"/>
    <lineage>
        <taxon>Bacteria</taxon>
        <taxon>Bacillati</taxon>
        <taxon>Actinomycetota</taxon>
        <taxon>Actinomycetes</taxon>
        <taxon>Micromonosporales</taxon>
        <taxon>Micromonosporaceae</taxon>
        <taxon>Actinoplanes</taxon>
    </lineage>
</organism>
<dbReference type="InterPro" id="IPR017517">
    <property type="entry name" value="Maleyloyr_isom"/>
</dbReference>
<reference evidence="2 3" key="1">
    <citation type="submission" date="2018-03" db="EMBL/GenBank/DDBJ databases">
        <title>Genomic Encyclopedia of Archaeal and Bacterial Type Strains, Phase II (KMG-II): from individual species to whole genera.</title>
        <authorList>
            <person name="Goeker M."/>
        </authorList>
    </citation>
    <scope>NUCLEOTIDE SEQUENCE [LARGE SCALE GENOMIC DNA]</scope>
    <source>
        <strain evidence="2 3">DSM 43146</strain>
    </source>
</reference>
<dbReference type="EMBL" id="PVMZ01000010">
    <property type="protein sequence ID" value="PRX19403.1"/>
    <property type="molecule type" value="Genomic_DNA"/>
</dbReference>
<evidence type="ECO:0000313" key="2">
    <source>
        <dbReference type="EMBL" id="PRX19403.1"/>
    </source>
</evidence>
<evidence type="ECO:0000313" key="3">
    <source>
        <dbReference type="Proteomes" id="UP000239415"/>
    </source>
</evidence>
<gene>
    <name evidence="2" type="ORF">CLV67_110155</name>
</gene>
<feature type="domain" description="Mycothiol-dependent maleylpyruvate isomerase metal-binding" evidence="1">
    <location>
        <begin position="14"/>
        <end position="147"/>
    </location>
</feature>
<protein>
    <submittedName>
        <fullName evidence="2">Uncharacterized protein (TIGR03084 family)</fullName>
    </submittedName>
</protein>
<evidence type="ECO:0000259" key="1">
    <source>
        <dbReference type="Pfam" id="PF11716"/>
    </source>
</evidence>
<name>A0A2T0K929_9ACTN</name>
<sequence length="266" mass="28836">MINQPDVYVQLHVAGQDVVKLVSGLDDAGWKRPTPAPGWTVAHQIAHLAATFRMASMAMSAPDRFQKFAANLGPDFDANVDLAMSPYLKEPHAVLLDRWRDELVALDAAMAGTPPMQVVPWLVRPLPAAVLAAAGMMELVGHGQDIADALGVHREPPPGLAHLVDFIWRTWDFGYQVRGLPTPDVELRFEVTTPSGDVLTAGPEDSPDRVTGPAVDLCLLATRRRHRDDLSLTATGSEADRWLDLAQAYRGPSGPGRRSGQFADAD</sequence>
<dbReference type="SUPFAM" id="SSF109854">
    <property type="entry name" value="DinB/YfiT-like putative metalloenzymes"/>
    <property type="match status" value="1"/>
</dbReference>
<dbReference type="NCBIfam" id="TIGR03084">
    <property type="entry name" value="TIGR03084 family metal-binding protein"/>
    <property type="match status" value="1"/>
</dbReference>
<dbReference type="Gene3D" id="1.20.120.450">
    <property type="entry name" value="dinb family like domain"/>
    <property type="match status" value="1"/>
</dbReference>
<comment type="caution">
    <text evidence="2">The sequence shown here is derived from an EMBL/GenBank/DDBJ whole genome shotgun (WGS) entry which is preliminary data.</text>
</comment>
<dbReference type="AlphaFoldDB" id="A0A2T0K929"/>
<keyword evidence="3" id="KW-1185">Reference proteome</keyword>
<accession>A0A2T0K929</accession>
<dbReference type="GO" id="GO:0046872">
    <property type="term" value="F:metal ion binding"/>
    <property type="evidence" value="ECO:0007669"/>
    <property type="project" value="InterPro"/>
</dbReference>
<dbReference type="RefSeq" id="WP_106322321.1">
    <property type="nucleotide sequence ID" value="NZ_BOMO01000051.1"/>
</dbReference>
<dbReference type="Pfam" id="PF11716">
    <property type="entry name" value="MDMPI_N"/>
    <property type="match status" value="1"/>
</dbReference>
<dbReference type="InterPro" id="IPR017518">
    <property type="entry name" value="CHP03084"/>
</dbReference>
<dbReference type="InterPro" id="IPR034660">
    <property type="entry name" value="DinB/YfiT-like"/>
</dbReference>
<dbReference type="OrthoDB" id="113180at2"/>
<dbReference type="InterPro" id="IPR024344">
    <property type="entry name" value="MDMPI_metal-binding"/>
</dbReference>